<dbReference type="PANTHER" id="PTHR42721">
    <property type="entry name" value="SUGAR HYDROLASE-RELATED"/>
    <property type="match status" value="1"/>
</dbReference>
<name>A0A9D2QHE0_9FIRM</name>
<organism evidence="5 6">
    <name type="scientific">Candidatus Eisenbergiella intestinigallinarum</name>
    <dbReference type="NCBI Taxonomy" id="2838549"/>
    <lineage>
        <taxon>Bacteria</taxon>
        <taxon>Bacillati</taxon>
        <taxon>Bacillota</taxon>
        <taxon>Clostridia</taxon>
        <taxon>Lachnospirales</taxon>
        <taxon>Lachnospiraceae</taxon>
        <taxon>Eisenbergiella</taxon>
    </lineage>
</organism>
<proteinExistence type="inferred from homology"/>
<dbReference type="InterPro" id="IPR002772">
    <property type="entry name" value="Glyco_hydro_3_C"/>
</dbReference>
<dbReference type="AlphaFoldDB" id="A0A9D2QHE0"/>
<dbReference type="InterPro" id="IPR017853">
    <property type="entry name" value="GH"/>
</dbReference>
<evidence type="ECO:0000313" key="5">
    <source>
        <dbReference type="EMBL" id="HJC87631.1"/>
    </source>
</evidence>
<dbReference type="GO" id="GO:0045493">
    <property type="term" value="P:xylan catabolic process"/>
    <property type="evidence" value="ECO:0007669"/>
    <property type="project" value="InterPro"/>
</dbReference>
<dbReference type="InterPro" id="IPR013783">
    <property type="entry name" value="Ig-like_fold"/>
</dbReference>
<dbReference type="SUPFAM" id="SSF52279">
    <property type="entry name" value="Beta-D-glucan exohydrolase, C-terminal domain"/>
    <property type="match status" value="1"/>
</dbReference>
<evidence type="ECO:0000259" key="4">
    <source>
        <dbReference type="SMART" id="SM01217"/>
    </source>
</evidence>
<dbReference type="EMBL" id="DWVS01000158">
    <property type="protein sequence ID" value="HJC87631.1"/>
    <property type="molecule type" value="Genomic_DNA"/>
</dbReference>
<dbReference type="Gene3D" id="2.60.40.10">
    <property type="entry name" value="Immunoglobulins"/>
    <property type="match status" value="1"/>
</dbReference>
<comment type="caution">
    <text evidence="5">The sequence shown here is derived from an EMBL/GenBank/DDBJ whole genome shotgun (WGS) entry which is preliminary data.</text>
</comment>
<evidence type="ECO:0000313" key="6">
    <source>
        <dbReference type="Proteomes" id="UP000823922"/>
    </source>
</evidence>
<dbReference type="Gene3D" id="3.40.50.1700">
    <property type="entry name" value="Glycoside hydrolase family 3 C-terminal domain"/>
    <property type="match status" value="1"/>
</dbReference>
<dbReference type="InterPro" id="IPR036962">
    <property type="entry name" value="Glyco_hydro_3_N_sf"/>
</dbReference>
<keyword evidence="2" id="KW-0732">Signal</keyword>
<dbReference type="InterPro" id="IPR001764">
    <property type="entry name" value="Glyco_hydro_3_N"/>
</dbReference>
<protein>
    <submittedName>
        <fullName evidence="5">Glycoside hydrolase family 3 C-terminal domain-containing protein</fullName>
    </submittedName>
</protein>
<keyword evidence="3 5" id="KW-0378">Hydrolase</keyword>
<dbReference type="SUPFAM" id="SSF51445">
    <property type="entry name" value="(Trans)glycosidases"/>
    <property type="match status" value="1"/>
</dbReference>
<dbReference type="GO" id="GO:0046556">
    <property type="term" value="F:alpha-L-arabinofuranosidase activity"/>
    <property type="evidence" value="ECO:0007669"/>
    <property type="project" value="TreeGrafter"/>
</dbReference>
<dbReference type="InterPro" id="IPR036881">
    <property type="entry name" value="Glyco_hydro_3_C_sf"/>
</dbReference>
<sequence>MRDRKKAEAAARELVSQMTLEEKASQLRYDSPAIPRLGIPAYNWWNEALHGVARAGVATSFPQAIGMAAAFDEELLRTIGDAVATEGRAKYNEYAKHHDRDIYKGLTFWSPNVNIFRDPRWGRGHETYGEDPYLTSRMGVAYVEGLQGTAGDGEGEYLKTAACAKHFAVHSGPEGLRHEFNAVAGKKDMYETYLPAFEACVKEGEVEAVMGAYNRTNGEPCCGSNTLIRGILRGEWGFEGHFVSDCWAIKDFHEHHCVTKTPEESAAMALKAGCDVNCGVTYLHLLKAYEQGLVTEEEITQAAERLFTTRYMLGCFTETEYDKIPYEVVECREHLELAQKIAREGMVLLKNDGTLPLQKDRLKTIGVIGPNADSRSPLVGNYHGTSSRYITMLEGIQDAVGEDVRVFYSEGCHLYKDRVEGLGWRQDRISEALTVAEHSDVVILCLGLDETLEGEEGDTGNSYASGDKVDLKLPEVQRELLEAVTGCGKPVVLCVLTGSAVDLNFAEEHVNAILQVWYPGARGGKAAADILFGSCSPSGKLPVTFYRDLDGFPAFEDYSMKGRTYRYLEKEPLYPFGYGLTYGRVEVREAVLAEVPALSALEKAGQGISKTDVPDKGGNFAVKAVLENTGAYDTDEVLQAYIHAEDSAFAPLHPSLCAFTRVNLKAGEKKEVSLTIPASAFTIVDEEGRRYVDGTHFSLYIGTSQPDERSAFLTGMRPVKIEVVL</sequence>
<dbReference type="GO" id="GO:0031222">
    <property type="term" value="P:arabinan catabolic process"/>
    <property type="evidence" value="ECO:0007669"/>
    <property type="project" value="TreeGrafter"/>
</dbReference>
<dbReference type="InterPro" id="IPR026891">
    <property type="entry name" value="Fn3-like"/>
</dbReference>
<dbReference type="SMART" id="SM01217">
    <property type="entry name" value="Fn3_like"/>
    <property type="match status" value="1"/>
</dbReference>
<accession>A0A9D2QHE0</accession>
<dbReference type="Pfam" id="PF14310">
    <property type="entry name" value="Fn3-like"/>
    <property type="match status" value="1"/>
</dbReference>
<evidence type="ECO:0000256" key="1">
    <source>
        <dbReference type="ARBA" id="ARBA00005336"/>
    </source>
</evidence>
<evidence type="ECO:0000256" key="3">
    <source>
        <dbReference type="ARBA" id="ARBA00022801"/>
    </source>
</evidence>
<feature type="domain" description="Fibronectin type III-like" evidence="4">
    <location>
        <begin position="636"/>
        <end position="705"/>
    </location>
</feature>
<dbReference type="Gene3D" id="3.20.20.300">
    <property type="entry name" value="Glycoside hydrolase, family 3, N-terminal domain"/>
    <property type="match status" value="1"/>
</dbReference>
<evidence type="ECO:0000256" key="2">
    <source>
        <dbReference type="ARBA" id="ARBA00022729"/>
    </source>
</evidence>
<dbReference type="Pfam" id="PF01915">
    <property type="entry name" value="Glyco_hydro_3_C"/>
    <property type="match status" value="1"/>
</dbReference>
<reference evidence="5" key="1">
    <citation type="journal article" date="2021" name="PeerJ">
        <title>Extensive microbial diversity within the chicken gut microbiome revealed by metagenomics and culture.</title>
        <authorList>
            <person name="Gilroy R."/>
            <person name="Ravi A."/>
            <person name="Getino M."/>
            <person name="Pursley I."/>
            <person name="Horton D.L."/>
            <person name="Alikhan N.F."/>
            <person name="Baker D."/>
            <person name="Gharbi K."/>
            <person name="Hall N."/>
            <person name="Watson M."/>
            <person name="Adriaenssens E.M."/>
            <person name="Foster-Nyarko E."/>
            <person name="Jarju S."/>
            <person name="Secka A."/>
            <person name="Antonio M."/>
            <person name="Oren A."/>
            <person name="Chaudhuri R.R."/>
            <person name="La Ragione R."/>
            <person name="Hildebrand F."/>
            <person name="Pallen M.J."/>
        </authorList>
    </citation>
    <scope>NUCLEOTIDE SEQUENCE</scope>
    <source>
        <strain evidence="5">ChiBcec1-1630</strain>
    </source>
</reference>
<dbReference type="PANTHER" id="PTHR42721:SF3">
    <property type="entry name" value="BETA-D-XYLOSIDASE 5-RELATED"/>
    <property type="match status" value="1"/>
</dbReference>
<dbReference type="GO" id="GO:0009044">
    <property type="term" value="F:xylan 1,4-beta-xylosidase activity"/>
    <property type="evidence" value="ECO:0007669"/>
    <property type="project" value="InterPro"/>
</dbReference>
<reference evidence="5" key="2">
    <citation type="submission" date="2021-04" db="EMBL/GenBank/DDBJ databases">
        <authorList>
            <person name="Gilroy R."/>
        </authorList>
    </citation>
    <scope>NUCLEOTIDE SEQUENCE</scope>
    <source>
        <strain evidence="5">ChiBcec1-1630</strain>
    </source>
</reference>
<dbReference type="Proteomes" id="UP000823922">
    <property type="component" value="Unassembled WGS sequence"/>
</dbReference>
<dbReference type="PRINTS" id="PR00133">
    <property type="entry name" value="GLHYDRLASE3"/>
</dbReference>
<dbReference type="Pfam" id="PF00933">
    <property type="entry name" value="Glyco_hydro_3"/>
    <property type="match status" value="1"/>
</dbReference>
<dbReference type="InterPro" id="IPR044993">
    <property type="entry name" value="BXL"/>
</dbReference>
<gene>
    <name evidence="5" type="ORF">H9926_06430</name>
</gene>
<comment type="similarity">
    <text evidence="1">Belongs to the glycosyl hydrolase 3 family.</text>
</comment>